<name>A0AAW2GAZ1_9HYME</name>
<accession>A0AAW2GAZ1</accession>
<gene>
    <name evidence="1" type="ORF">PUN28_004487</name>
</gene>
<keyword evidence="2" id="KW-1185">Reference proteome</keyword>
<dbReference type="Proteomes" id="UP001430953">
    <property type="component" value="Unassembled WGS sequence"/>
</dbReference>
<evidence type="ECO:0000313" key="1">
    <source>
        <dbReference type="EMBL" id="KAL0125376.1"/>
    </source>
</evidence>
<evidence type="ECO:0000313" key="2">
    <source>
        <dbReference type="Proteomes" id="UP001430953"/>
    </source>
</evidence>
<dbReference type="EMBL" id="JADYXP020000004">
    <property type="protein sequence ID" value="KAL0125376.1"/>
    <property type="molecule type" value="Genomic_DNA"/>
</dbReference>
<reference evidence="1 2" key="1">
    <citation type="submission" date="2023-03" db="EMBL/GenBank/DDBJ databases">
        <title>High recombination rates correlate with genetic variation in Cardiocondyla obscurior ants.</title>
        <authorList>
            <person name="Errbii M."/>
        </authorList>
    </citation>
    <scope>NUCLEOTIDE SEQUENCE [LARGE SCALE GENOMIC DNA]</scope>
    <source>
        <strain evidence="1">Alpha-2009</strain>
        <tissue evidence="1">Whole body</tissue>
    </source>
</reference>
<protein>
    <submittedName>
        <fullName evidence="1">Uncharacterized protein</fullName>
    </submittedName>
</protein>
<sequence>MTGARSLSEFYIKLEFKRCQTCDCARNSSSPLEQSQRKTEHITRTSRAFWFIKSLRHNEHFYNANYRFHIRVLWRKRISANDVICKYLSNIHVCTYIYL</sequence>
<dbReference type="AlphaFoldDB" id="A0AAW2GAZ1"/>
<organism evidence="1 2">
    <name type="scientific">Cardiocondyla obscurior</name>
    <dbReference type="NCBI Taxonomy" id="286306"/>
    <lineage>
        <taxon>Eukaryota</taxon>
        <taxon>Metazoa</taxon>
        <taxon>Ecdysozoa</taxon>
        <taxon>Arthropoda</taxon>
        <taxon>Hexapoda</taxon>
        <taxon>Insecta</taxon>
        <taxon>Pterygota</taxon>
        <taxon>Neoptera</taxon>
        <taxon>Endopterygota</taxon>
        <taxon>Hymenoptera</taxon>
        <taxon>Apocrita</taxon>
        <taxon>Aculeata</taxon>
        <taxon>Formicoidea</taxon>
        <taxon>Formicidae</taxon>
        <taxon>Myrmicinae</taxon>
        <taxon>Cardiocondyla</taxon>
    </lineage>
</organism>
<proteinExistence type="predicted"/>
<comment type="caution">
    <text evidence="1">The sequence shown here is derived from an EMBL/GenBank/DDBJ whole genome shotgun (WGS) entry which is preliminary data.</text>
</comment>